<feature type="transmembrane region" description="Helical" evidence="10">
    <location>
        <begin position="238"/>
        <end position="257"/>
    </location>
</feature>
<feature type="transmembrane region" description="Helical" evidence="10">
    <location>
        <begin position="417"/>
        <end position="437"/>
    </location>
</feature>
<feature type="transmembrane region" description="Helical" evidence="10">
    <location>
        <begin position="86"/>
        <end position="109"/>
    </location>
</feature>
<accession>A0A5P8E8T4</accession>
<evidence type="ECO:0000256" key="1">
    <source>
        <dbReference type="ARBA" id="ARBA00004651"/>
    </source>
</evidence>
<evidence type="ECO:0000256" key="8">
    <source>
        <dbReference type="ARBA" id="ARBA00023136"/>
    </source>
</evidence>
<dbReference type="PANTHER" id="PTHR43823">
    <property type="entry name" value="SPORULATION PROTEIN YKVU"/>
    <property type="match status" value="1"/>
</dbReference>
<dbReference type="PIRSF" id="PIRSF006603">
    <property type="entry name" value="DinF"/>
    <property type="match status" value="1"/>
</dbReference>
<evidence type="ECO:0000256" key="10">
    <source>
        <dbReference type="SAM" id="Phobius"/>
    </source>
</evidence>
<dbReference type="PANTHER" id="PTHR43823:SF3">
    <property type="entry name" value="MULTIDRUG EXPORT PROTEIN MEPA"/>
    <property type="match status" value="1"/>
</dbReference>
<keyword evidence="6 10" id="KW-0812">Transmembrane</keyword>
<feature type="transmembrane region" description="Helical" evidence="10">
    <location>
        <begin position="263"/>
        <end position="285"/>
    </location>
</feature>
<protein>
    <recommendedName>
        <fullName evidence="3">Multidrug export protein MepA</fullName>
    </recommendedName>
</protein>
<feature type="transmembrane region" description="Helical" evidence="10">
    <location>
        <begin position="306"/>
        <end position="329"/>
    </location>
</feature>
<dbReference type="InterPro" id="IPR045070">
    <property type="entry name" value="MATE_MepA-like"/>
</dbReference>
<dbReference type="EMBL" id="CP033459">
    <property type="protein sequence ID" value="QFQ13435.1"/>
    <property type="molecule type" value="Genomic_DNA"/>
</dbReference>
<comment type="subcellular location">
    <subcellularLocation>
        <location evidence="1">Cell membrane</location>
        <topology evidence="1">Multi-pass membrane protein</topology>
    </subcellularLocation>
</comment>
<evidence type="ECO:0000313" key="11">
    <source>
        <dbReference type="EMBL" id="QFQ13435.1"/>
    </source>
</evidence>
<organism evidence="11 12">
    <name type="scientific">Pseudoprevotella muciniphila</name>
    <dbReference type="NCBI Taxonomy" id="2133944"/>
    <lineage>
        <taxon>Bacteria</taxon>
        <taxon>Pseudomonadati</taxon>
        <taxon>Bacteroidota</taxon>
        <taxon>Bacteroidia</taxon>
        <taxon>Bacteroidales</taxon>
        <taxon>Prevotellaceae</taxon>
        <taxon>Pseudoprevotella</taxon>
    </lineage>
</organism>
<evidence type="ECO:0000256" key="2">
    <source>
        <dbReference type="ARBA" id="ARBA00008417"/>
    </source>
</evidence>
<keyword evidence="9" id="KW-0046">Antibiotic resistance</keyword>
<dbReference type="OrthoDB" id="9811110at2"/>
<dbReference type="InterPro" id="IPR048279">
    <property type="entry name" value="MdtK-like"/>
</dbReference>
<evidence type="ECO:0000256" key="7">
    <source>
        <dbReference type="ARBA" id="ARBA00022989"/>
    </source>
</evidence>
<dbReference type="Proteomes" id="UP000249375">
    <property type="component" value="Chromosome"/>
</dbReference>
<evidence type="ECO:0000256" key="5">
    <source>
        <dbReference type="ARBA" id="ARBA00022475"/>
    </source>
</evidence>
<keyword evidence="12" id="KW-1185">Reference proteome</keyword>
<name>A0A5P8E8T4_9BACT</name>
<feature type="transmembrane region" description="Helical" evidence="10">
    <location>
        <begin position="42"/>
        <end position="65"/>
    </location>
</feature>
<feature type="transmembrane region" description="Helical" evidence="10">
    <location>
        <begin position="9"/>
        <end position="30"/>
    </location>
</feature>
<keyword evidence="5" id="KW-1003">Cell membrane</keyword>
<keyword evidence="8 10" id="KW-0472">Membrane</keyword>
<dbReference type="AlphaFoldDB" id="A0A5P8E8T4"/>
<feature type="transmembrane region" description="Helical" evidence="10">
    <location>
        <begin position="349"/>
        <end position="368"/>
    </location>
</feature>
<reference evidence="11 12" key="1">
    <citation type="submission" date="2018-11" db="EMBL/GenBank/DDBJ databases">
        <authorList>
            <person name="Na S.W."/>
            <person name="Baik M."/>
        </authorList>
    </citation>
    <scope>NUCLEOTIDE SEQUENCE [LARGE SCALE GENOMIC DNA]</scope>
    <source>
        <strain evidence="11 12">E39</strain>
    </source>
</reference>
<dbReference type="CDD" id="cd13143">
    <property type="entry name" value="MATE_MepA_like"/>
    <property type="match status" value="1"/>
</dbReference>
<dbReference type="Pfam" id="PF01554">
    <property type="entry name" value="MatE"/>
    <property type="match status" value="2"/>
</dbReference>
<dbReference type="RefSeq" id="WP_111897664.1">
    <property type="nucleotide sequence ID" value="NZ_CP033459.1"/>
</dbReference>
<feature type="transmembrane region" description="Helical" evidence="10">
    <location>
        <begin position="158"/>
        <end position="181"/>
    </location>
</feature>
<dbReference type="GO" id="GO:0046677">
    <property type="term" value="P:response to antibiotic"/>
    <property type="evidence" value="ECO:0007669"/>
    <property type="project" value="UniProtKB-KW"/>
</dbReference>
<feature type="transmembrane region" description="Helical" evidence="10">
    <location>
        <begin position="187"/>
        <end position="206"/>
    </location>
</feature>
<evidence type="ECO:0000256" key="6">
    <source>
        <dbReference type="ARBA" id="ARBA00022692"/>
    </source>
</evidence>
<dbReference type="NCBIfam" id="TIGR00797">
    <property type="entry name" value="matE"/>
    <property type="match status" value="1"/>
</dbReference>
<dbReference type="InterPro" id="IPR051327">
    <property type="entry name" value="MATE_MepA_subfamily"/>
</dbReference>
<evidence type="ECO:0000256" key="4">
    <source>
        <dbReference type="ARBA" id="ARBA00022448"/>
    </source>
</evidence>
<evidence type="ECO:0000256" key="3">
    <source>
        <dbReference type="ARBA" id="ARBA00022106"/>
    </source>
</evidence>
<sequence>MTETPVPKLIYELATPTIISMLVASLYNLVTTFYVGQIDTQSTAAVGISFSVMAIIQALGFFFGHGAGNYVSRQLGKRDEEGAQRMAATGFFTTVVCGIVVMIAGELFLTPLCHLLGSTPTIQPYIEKYLSILLFSAPIMAASFFLNNLLRYQGNARYAMVGIVCGAVLNILIAPVFIFVMGWGIAGAAWATVLCESVSLLVLWIMTTRRGIVPISVKNITLKGAYFREICRGGLPSLARQGLASVAILLLNLSASVYGDDAIAGMSIVTRVIHFIYAFFLGFCQGYQPLCGFNYGAGKYTRVLDAFWFCVKVGTSGLILCSAFGVWFAEDIVRLFRDAPDVVEVGKAALTYQFLVYPLNIFMTMSSMTLQTIGKARPAVVLASARQGVFFIPAILLLPRVCGLVGVEIALPVADVFSFILAILLIKGTLKGLAAFGRQEHLR</sequence>
<feature type="transmembrane region" description="Helical" evidence="10">
    <location>
        <begin position="389"/>
        <end position="411"/>
    </location>
</feature>
<dbReference type="InterPro" id="IPR002528">
    <property type="entry name" value="MATE_fam"/>
</dbReference>
<proteinExistence type="inferred from homology"/>
<dbReference type="GO" id="GO:0005886">
    <property type="term" value="C:plasma membrane"/>
    <property type="evidence" value="ECO:0007669"/>
    <property type="project" value="UniProtKB-SubCell"/>
</dbReference>
<dbReference type="GO" id="GO:0042910">
    <property type="term" value="F:xenobiotic transmembrane transporter activity"/>
    <property type="evidence" value="ECO:0007669"/>
    <property type="project" value="InterPro"/>
</dbReference>
<keyword evidence="4" id="KW-0813">Transport</keyword>
<keyword evidence="7 10" id="KW-1133">Transmembrane helix</keyword>
<dbReference type="KEGG" id="alq:C7Y71_010665"/>
<gene>
    <name evidence="11" type="ORF">C7Y71_010665</name>
</gene>
<evidence type="ECO:0000256" key="9">
    <source>
        <dbReference type="ARBA" id="ARBA00023251"/>
    </source>
</evidence>
<dbReference type="GO" id="GO:0015297">
    <property type="term" value="F:antiporter activity"/>
    <property type="evidence" value="ECO:0007669"/>
    <property type="project" value="InterPro"/>
</dbReference>
<feature type="transmembrane region" description="Helical" evidence="10">
    <location>
        <begin position="129"/>
        <end position="146"/>
    </location>
</feature>
<comment type="similarity">
    <text evidence="2">Belongs to the multi antimicrobial extrusion (MATE) (TC 2.A.66.1) family. MepA subfamily.</text>
</comment>
<evidence type="ECO:0000313" key="12">
    <source>
        <dbReference type="Proteomes" id="UP000249375"/>
    </source>
</evidence>